<evidence type="ECO:0000313" key="4">
    <source>
        <dbReference type="Proteomes" id="UP001596545"/>
    </source>
</evidence>
<dbReference type="Pfam" id="PF26442">
    <property type="entry name" value="Halo_toxin"/>
    <property type="match status" value="1"/>
</dbReference>
<dbReference type="RefSeq" id="WP_256407408.1">
    <property type="nucleotide sequence ID" value="NZ_JANHDN010000001.1"/>
</dbReference>
<dbReference type="Proteomes" id="UP001596545">
    <property type="component" value="Unassembled WGS sequence"/>
</dbReference>
<keyword evidence="4" id="KW-1185">Reference proteome</keyword>
<dbReference type="EMBL" id="JBHTBL010000001">
    <property type="protein sequence ID" value="MFC7323307.1"/>
    <property type="molecule type" value="Genomic_DNA"/>
</dbReference>
<reference evidence="3 4" key="1">
    <citation type="journal article" date="2019" name="Int. J. Syst. Evol. Microbiol.">
        <title>The Global Catalogue of Microorganisms (GCM) 10K type strain sequencing project: providing services to taxonomists for standard genome sequencing and annotation.</title>
        <authorList>
            <consortium name="The Broad Institute Genomics Platform"/>
            <consortium name="The Broad Institute Genome Sequencing Center for Infectious Disease"/>
            <person name="Wu L."/>
            <person name="Ma J."/>
        </authorList>
    </citation>
    <scope>NUCLEOTIDE SEQUENCE [LARGE SCALE GENOMIC DNA]</scope>
    <source>
        <strain evidence="3 4">CGMCC 1.12554</strain>
    </source>
</reference>
<dbReference type="InterPro" id="IPR058996">
    <property type="entry name" value="Toxin-rel_dom"/>
</dbReference>
<evidence type="ECO:0000259" key="2">
    <source>
        <dbReference type="Pfam" id="PF26442"/>
    </source>
</evidence>
<proteinExistence type="predicted"/>
<name>A0ABD6AH74_9EURY</name>
<comment type="caution">
    <text evidence="3">The sequence shown here is derived from an EMBL/GenBank/DDBJ whole genome shotgun (WGS) entry which is preliminary data.</text>
</comment>
<protein>
    <recommendedName>
        <fullName evidence="2">RelE toxin-related domain-containing protein</fullName>
    </recommendedName>
</protein>
<feature type="domain" description="RelE toxin-related" evidence="2">
    <location>
        <begin position="13"/>
        <end position="75"/>
    </location>
</feature>
<organism evidence="3 4">
    <name type="scientific">Halorubrum rutilum</name>
    <dbReference type="NCBI Taxonomy" id="1364933"/>
    <lineage>
        <taxon>Archaea</taxon>
        <taxon>Methanobacteriati</taxon>
        <taxon>Methanobacteriota</taxon>
        <taxon>Stenosarchaea group</taxon>
        <taxon>Halobacteria</taxon>
        <taxon>Halobacteriales</taxon>
        <taxon>Haloferacaceae</taxon>
        <taxon>Halorubrum</taxon>
    </lineage>
</organism>
<dbReference type="AlphaFoldDB" id="A0ABD6AH74"/>
<evidence type="ECO:0000313" key="3">
    <source>
        <dbReference type="EMBL" id="MFC7323307.1"/>
    </source>
</evidence>
<evidence type="ECO:0000256" key="1">
    <source>
        <dbReference type="SAM" id="MobiDB-lite"/>
    </source>
</evidence>
<gene>
    <name evidence="3" type="ORF">ACFQMF_01805</name>
</gene>
<sequence length="116" mass="12777">MSAETQNGIHATWHARDRFHDRASDPADSVLAAWRDGEPLAMPEEAPLPHNDELRYDRVSDVVVCRRNEELTTVCGLTPECISNIHGVAVAAAVDAQFGTDYRSGIHAANLEKVNR</sequence>
<feature type="region of interest" description="Disordered" evidence="1">
    <location>
        <begin position="1"/>
        <end position="20"/>
    </location>
</feature>
<accession>A0ABD6AH74</accession>